<comment type="similarity">
    <text evidence="1">Belongs to the LysR transcriptional regulatory family.</text>
</comment>
<evidence type="ECO:0000313" key="6">
    <source>
        <dbReference type="EMBL" id="ROU12400.1"/>
    </source>
</evidence>
<dbReference type="Pfam" id="PF03466">
    <property type="entry name" value="LysR_substrate"/>
    <property type="match status" value="1"/>
</dbReference>
<dbReference type="InterPro" id="IPR000847">
    <property type="entry name" value="LysR_HTH_N"/>
</dbReference>
<dbReference type="GO" id="GO:0043565">
    <property type="term" value="F:sequence-specific DNA binding"/>
    <property type="evidence" value="ECO:0007669"/>
    <property type="project" value="TreeGrafter"/>
</dbReference>
<dbReference type="GO" id="GO:0003700">
    <property type="term" value="F:DNA-binding transcription factor activity"/>
    <property type="evidence" value="ECO:0007669"/>
    <property type="project" value="InterPro"/>
</dbReference>
<evidence type="ECO:0000256" key="3">
    <source>
        <dbReference type="ARBA" id="ARBA00023125"/>
    </source>
</evidence>
<dbReference type="SUPFAM" id="SSF53850">
    <property type="entry name" value="Periplasmic binding protein-like II"/>
    <property type="match status" value="1"/>
</dbReference>
<gene>
    <name evidence="6" type="ORF">EB837_16515</name>
</gene>
<accession>A0A3N2RY30</accession>
<dbReference type="InterPro" id="IPR058163">
    <property type="entry name" value="LysR-type_TF_proteobact-type"/>
</dbReference>
<dbReference type="CDD" id="cd08472">
    <property type="entry name" value="PBP2_CrgA_like_3"/>
    <property type="match status" value="1"/>
</dbReference>
<feature type="domain" description="HTH lysR-type" evidence="5">
    <location>
        <begin position="11"/>
        <end position="61"/>
    </location>
</feature>
<protein>
    <submittedName>
        <fullName evidence="6">LysR family transcriptional regulator</fullName>
    </submittedName>
</protein>
<dbReference type="PANTHER" id="PTHR30537:SF72">
    <property type="entry name" value="LYSR FAMILY TRANSCRIPTIONAL REGULATOR"/>
    <property type="match status" value="1"/>
</dbReference>
<dbReference type="FunFam" id="1.10.10.10:FF:000001">
    <property type="entry name" value="LysR family transcriptional regulator"/>
    <property type="match status" value="1"/>
</dbReference>
<keyword evidence="4" id="KW-0804">Transcription</keyword>
<comment type="caution">
    <text evidence="6">The sequence shown here is derived from an EMBL/GenBank/DDBJ whole genome shotgun (WGS) entry which is preliminary data.</text>
</comment>
<dbReference type="PRINTS" id="PR00039">
    <property type="entry name" value="HTHLYSR"/>
</dbReference>
<dbReference type="GO" id="GO:0009891">
    <property type="term" value="P:positive regulation of biosynthetic process"/>
    <property type="evidence" value="ECO:0007669"/>
    <property type="project" value="UniProtKB-ARBA"/>
</dbReference>
<organism evidence="6 7">
    <name type="scientific">Kluyvera ascorbata</name>
    <dbReference type="NCBI Taxonomy" id="51288"/>
    <lineage>
        <taxon>Bacteria</taxon>
        <taxon>Pseudomonadati</taxon>
        <taxon>Pseudomonadota</taxon>
        <taxon>Gammaproteobacteria</taxon>
        <taxon>Enterobacterales</taxon>
        <taxon>Enterobacteriaceae</taxon>
        <taxon>Kluyvera</taxon>
    </lineage>
</organism>
<dbReference type="Gene3D" id="3.40.190.290">
    <property type="match status" value="1"/>
</dbReference>
<dbReference type="SUPFAM" id="SSF46785">
    <property type="entry name" value="Winged helix' DNA-binding domain"/>
    <property type="match status" value="1"/>
</dbReference>
<dbReference type="Proteomes" id="UP000268051">
    <property type="component" value="Unassembled WGS sequence"/>
</dbReference>
<evidence type="ECO:0000313" key="7">
    <source>
        <dbReference type="Proteomes" id="UP000268051"/>
    </source>
</evidence>
<dbReference type="EMBL" id="RHFN01000018">
    <property type="protein sequence ID" value="ROU12400.1"/>
    <property type="molecule type" value="Genomic_DNA"/>
</dbReference>
<dbReference type="RefSeq" id="WP_123651919.1">
    <property type="nucleotide sequence ID" value="NZ_RHFN01000018.1"/>
</dbReference>
<dbReference type="AlphaFoldDB" id="A0A3N2RY30"/>
<dbReference type="InterPro" id="IPR036390">
    <property type="entry name" value="WH_DNA-bd_sf"/>
</dbReference>
<sequence length="297" mass="32997">MRANITEYMDIFVHVVESGSFIRAAEQLQMHRPAVSKAVQQLEEELGVKLLHRTTRRLSLTSEGEAFYQRAKALLGEMADLMATYSSTQSVSGSLRLDFPLTLAHSLLIPALDEFRERYPDIEIILTSSDRRIDLIAEGIDCVVRLGELEDSSFIARRIGEVAMITCAAPSYIAKYGTPLTLDDLAQHKAVNFFSDRSREVMAWKFVVNGEIIAKRVGSALRVDNSDIFLTSGLAGLGLIQGVESALRPHIKSGGLVPVLPEYACAPKAVSVLYPDKRNLAPRVRVFIDWFSEIFSH</sequence>
<dbReference type="PANTHER" id="PTHR30537">
    <property type="entry name" value="HTH-TYPE TRANSCRIPTIONAL REGULATOR"/>
    <property type="match status" value="1"/>
</dbReference>
<dbReference type="Gene3D" id="1.10.10.10">
    <property type="entry name" value="Winged helix-like DNA-binding domain superfamily/Winged helix DNA-binding domain"/>
    <property type="match status" value="1"/>
</dbReference>
<dbReference type="PROSITE" id="PS50931">
    <property type="entry name" value="HTH_LYSR"/>
    <property type="match status" value="1"/>
</dbReference>
<dbReference type="GO" id="GO:0006351">
    <property type="term" value="P:DNA-templated transcription"/>
    <property type="evidence" value="ECO:0007669"/>
    <property type="project" value="TreeGrafter"/>
</dbReference>
<name>A0A3N2RY30_9ENTR</name>
<evidence type="ECO:0000256" key="4">
    <source>
        <dbReference type="ARBA" id="ARBA00023163"/>
    </source>
</evidence>
<dbReference type="FunFam" id="3.40.190.290:FF:000001">
    <property type="entry name" value="Transcriptional regulator, LysR family"/>
    <property type="match status" value="1"/>
</dbReference>
<reference evidence="6 7" key="1">
    <citation type="submission" date="2018-10" db="EMBL/GenBank/DDBJ databases">
        <title>Horizontal transference of carbapenem resistance between Klebsiella pneumoniae and Kluyvera ascorbata during abdominal infection: a case report.</title>
        <authorList>
            <person name="Raro O.H.F."/>
            <person name="Lima-Morales D."/>
            <person name="Barth A.L."/>
            <person name="Paim T.G.S."/>
            <person name="Mott M.P."/>
            <person name="Riche C.V.W."/>
            <person name="Teixeira U.F."/>
            <person name="Waechter F."/>
            <person name="Dias C.A.G."/>
        </authorList>
    </citation>
    <scope>NUCLEOTIDE SEQUENCE [LARGE SCALE GENOMIC DNA]</scope>
    <source>
        <strain evidence="6 7">OT2</strain>
    </source>
</reference>
<dbReference type="InterPro" id="IPR005119">
    <property type="entry name" value="LysR_subst-bd"/>
</dbReference>
<proteinExistence type="inferred from homology"/>
<evidence type="ECO:0000259" key="5">
    <source>
        <dbReference type="PROSITE" id="PS50931"/>
    </source>
</evidence>
<keyword evidence="3" id="KW-0238">DNA-binding</keyword>
<dbReference type="InterPro" id="IPR036388">
    <property type="entry name" value="WH-like_DNA-bd_sf"/>
</dbReference>
<dbReference type="OrthoDB" id="9786526at2"/>
<keyword evidence="2" id="KW-0805">Transcription regulation</keyword>
<evidence type="ECO:0000256" key="2">
    <source>
        <dbReference type="ARBA" id="ARBA00023015"/>
    </source>
</evidence>
<evidence type="ECO:0000256" key="1">
    <source>
        <dbReference type="ARBA" id="ARBA00009437"/>
    </source>
</evidence>
<dbReference type="Pfam" id="PF00126">
    <property type="entry name" value="HTH_1"/>
    <property type="match status" value="1"/>
</dbReference>